<name>A0A2U3AN93_9BACL</name>
<keyword evidence="11" id="KW-1185">Reference proteome</keyword>
<sequence>MTDSTLISKGKVWLVLILGSLSAFGPLSMDMYLPSLPTVATDLHTTTSTAQLSLTACLLGLAFGQLFFGPLSDKIGRRKPLLITLILYSTASLLCGLANSIELLIVMRFIQGFTGAAGIVISKAAARDLYSGKDLTKFIALLALVNGVAPIVAPLFGGIILSFAQWHFVFYTLAIIGLVMLVAVIWKLPETLPVAERVQGNILAPYKSFPKILKDKSFMNFAISQALIMTCLFAYIAGSPFVLQKMYGLTAVEFSATFAINGVGIIIATQITARLASTIAEQSLLRFGTLLATIGSTLLLIVAVNRLSIWLLMLSLLLIVAAVGIVTTTAFSLAMQNQGKQAGSASALLGLLAFVGGSIVSPLVGIAGEDTAIPMALVIFVCALVAYILNLFLKNNTLPVNK</sequence>
<dbReference type="PANTHER" id="PTHR23502:SF132">
    <property type="entry name" value="POLYAMINE TRANSPORTER 2-RELATED"/>
    <property type="match status" value="1"/>
</dbReference>
<feature type="transmembrane region" description="Helical" evidence="8">
    <location>
        <begin position="12"/>
        <end position="29"/>
    </location>
</feature>
<reference evidence="10 11" key="1">
    <citation type="submission" date="2018-05" db="EMBL/GenBank/DDBJ databases">
        <title>Kurthia sibirica genome sequence.</title>
        <authorList>
            <person name="Maclea K.S."/>
            <person name="Goen A.E."/>
        </authorList>
    </citation>
    <scope>NUCLEOTIDE SEQUENCE [LARGE SCALE GENOMIC DNA]</scope>
    <source>
        <strain evidence="10 11">ATCC 49154</strain>
    </source>
</reference>
<dbReference type="PRINTS" id="PR01035">
    <property type="entry name" value="TCRTETA"/>
</dbReference>
<dbReference type="InterPro" id="IPR011701">
    <property type="entry name" value="MFS"/>
</dbReference>
<dbReference type="GO" id="GO:1990961">
    <property type="term" value="P:xenobiotic detoxification by transmembrane export across the plasma membrane"/>
    <property type="evidence" value="ECO:0007669"/>
    <property type="project" value="InterPro"/>
</dbReference>
<dbReference type="GO" id="GO:0042910">
    <property type="term" value="F:xenobiotic transmembrane transporter activity"/>
    <property type="evidence" value="ECO:0007669"/>
    <property type="project" value="InterPro"/>
</dbReference>
<dbReference type="EMBL" id="QFVR01000005">
    <property type="protein sequence ID" value="PWI26013.1"/>
    <property type="molecule type" value="Genomic_DNA"/>
</dbReference>
<keyword evidence="3 8" id="KW-0813">Transport</keyword>
<feature type="transmembrane region" description="Helical" evidence="8">
    <location>
        <begin position="218"/>
        <end position="238"/>
    </location>
</feature>
<dbReference type="CDD" id="cd17320">
    <property type="entry name" value="MFS_MdfA_MDR_like"/>
    <property type="match status" value="1"/>
</dbReference>
<dbReference type="InterPro" id="IPR004812">
    <property type="entry name" value="Efflux_drug-R_Bcr/CmlA"/>
</dbReference>
<dbReference type="Pfam" id="PF07690">
    <property type="entry name" value="MFS_1"/>
    <property type="match status" value="1"/>
</dbReference>
<feature type="transmembrane region" description="Helical" evidence="8">
    <location>
        <begin position="258"/>
        <end position="277"/>
    </location>
</feature>
<dbReference type="Gene3D" id="1.20.1720.10">
    <property type="entry name" value="Multidrug resistance protein D"/>
    <property type="match status" value="1"/>
</dbReference>
<feature type="transmembrane region" description="Helical" evidence="8">
    <location>
        <begin position="105"/>
        <end position="126"/>
    </location>
</feature>
<evidence type="ECO:0000256" key="6">
    <source>
        <dbReference type="ARBA" id="ARBA00022989"/>
    </source>
</evidence>
<evidence type="ECO:0000313" key="10">
    <source>
        <dbReference type="EMBL" id="PWI26013.1"/>
    </source>
</evidence>
<feature type="transmembrane region" description="Helical" evidence="8">
    <location>
        <begin position="284"/>
        <end position="303"/>
    </location>
</feature>
<dbReference type="FunFam" id="1.20.1720.10:FF:000005">
    <property type="entry name" value="Bcr/CflA family efflux transporter"/>
    <property type="match status" value="1"/>
</dbReference>
<feature type="transmembrane region" description="Helical" evidence="8">
    <location>
        <begin position="309"/>
        <end position="335"/>
    </location>
</feature>
<evidence type="ECO:0000256" key="1">
    <source>
        <dbReference type="ARBA" id="ARBA00004651"/>
    </source>
</evidence>
<feature type="domain" description="Major facilitator superfamily (MFS) profile" evidence="9">
    <location>
        <begin position="1"/>
        <end position="398"/>
    </location>
</feature>
<keyword evidence="4 8" id="KW-1003">Cell membrane</keyword>
<feature type="transmembrane region" description="Helical" evidence="8">
    <location>
        <begin position="49"/>
        <end position="68"/>
    </location>
</feature>
<gene>
    <name evidence="10" type="ORF">DEX24_05635</name>
</gene>
<evidence type="ECO:0000256" key="8">
    <source>
        <dbReference type="RuleBase" id="RU365088"/>
    </source>
</evidence>
<dbReference type="Proteomes" id="UP000245938">
    <property type="component" value="Unassembled WGS sequence"/>
</dbReference>
<dbReference type="OrthoDB" id="9800416at2"/>
<feature type="transmembrane region" description="Helical" evidence="8">
    <location>
        <begin position="168"/>
        <end position="188"/>
    </location>
</feature>
<evidence type="ECO:0000259" key="9">
    <source>
        <dbReference type="PROSITE" id="PS50850"/>
    </source>
</evidence>
<dbReference type="PANTHER" id="PTHR23502">
    <property type="entry name" value="MAJOR FACILITATOR SUPERFAMILY"/>
    <property type="match status" value="1"/>
</dbReference>
<dbReference type="InterPro" id="IPR001958">
    <property type="entry name" value="Tet-R_TetA/multi-R_MdtG-like"/>
</dbReference>
<organism evidence="10 11">
    <name type="scientific">Kurthia sibirica</name>
    <dbReference type="NCBI Taxonomy" id="202750"/>
    <lineage>
        <taxon>Bacteria</taxon>
        <taxon>Bacillati</taxon>
        <taxon>Bacillota</taxon>
        <taxon>Bacilli</taxon>
        <taxon>Bacillales</taxon>
        <taxon>Caryophanaceae</taxon>
        <taxon>Kurthia</taxon>
    </lineage>
</organism>
<evidence type="ECO:0000256" key="5">
    <source>
        <dbReference type="ARBA" id="ARBA00022692"/>
    </source>
</evidence>
<dbReference type="GO" id="GO:0005886">
    <property type="term" value="C:plasma membrane"/>
    <property type="evidence" value="ECO:0007669"/>
    <property type="project" value="UniProtKB-SubCell"/>
</dbReference>
<feature type="transmembrane region" description="Helical" evidence="8">
    <location>
        <begin position="373"/>
        <end position="393"/>
    </location>
</feature>
<evidence type="ECO:0000256" key="2">
    <source>
        <dbReference type="ARBA" id="ARBA00006236"/>
    </source>
</evidence>
<evidence type="ECO:0000256" key="3">
    <source>
        <dbReference type="ARBA" id="ARBA00022448"/>
    </source>
</evidence>
<keyword evidence="6 8" id="KW-1133">Transmembrane helix</keyword>
<feature type="transmembrane region" description="Helical" evidence="8">
    <location>
        <begin position="138"/>
        <end position="162"/>
    </location>
</feature>
<evidence type="ECO:0000313" key="11">
    <source>
        <dbReference type="Proteomes" id="UP000245938"/>
    </source>
</evidence>
<dbReference type="PROSITE" id="PS50850">
    <property type="entry name" value="MFS"/>
    <property type="match status" value="1"/>
</dbReference>
<keyword evidence="5 8" id="KW-0812">Transmembrane</keyword>
<feature type="transmembrane region" description="Helical" evidence="8">
    <location>
        <begin position="347"/>
        <end position="367"/>
    </location>
</feature>
<dbReference type="NCBIfam" id="TIGR00710">
    <property type="entry name" value="efflux_Bcr_CflA"/>
    <property type="match status" value="1"/>
</dbReference>
<comment type="caution">
    <text evidence="10">The sequence shown here is derived from an EMBL/GenBank/DDBJ whole genome shotgun (WGS) entry which is preliminary data.</text>
</comment>
<dbReference type="InterPro" id="IPR020846">
    <property type="entry name" value="MFS_dom"/>
</dbReference>
<feature type="transmembrane region" description="Helical" evidence="8">
    <location>
        <begin position="80"/>
        <end position="99"/>
    </location>
</feature>
<protein>
    <recommendedName>
        <fullName evidence="8">Bcr/CflA family efflux transporter</fullName>
    </recommendedName>
</protein>
<comment type="subcellular location">
    <subcellularLocation>
        <location evidence="1 8">Cell membrane</location>
        <topology evidence="1 8">Multi-pass membrane protein</topology>
    </subcellularLocation>
</comment>
<comment type="similarity">
    <text evidence="2 8">Belongs to the major facilitator superfamily. Bcr/CmlA family.</text>
</comment>
<evidence type="ECO:0000256" key="7">
    <source>
        <dbReference type="ARBA" id="ARBA00023136"/>
    </source>
</evidence>
<dbReference type="AlphaFoldDB" id="A0A2U3AN93"/>
<accession>A0A2U3AN93</accession>
<dbReference type="RefSeq" id="WP_109305434.1">
    <property type="nucleotide sequence ID" value="NZ_BJUF01000057.1"/>
</dbReference>
<proteinExistence type="inferred from homology"/>
<keyword evidence="7 8" id="KW-0472">Membrane</keyword>
<dbReference type="SUPFAM" id="SSF103473">
    <property type="entry name" value="MFS general substrate transporter"/>
    <property type="match status" value="1"/>
</dbReference>
<evidence type="ECO:0000256" key="4">
    <source>
        <dbReference type="ARBA" id="ARBA00022475"/>
    </source>
</evidence>
<dbReference type="InterPro" id="IPR036259">
    <property type="entry name" value="MFS_trans_sf"/>
</dbReference>